<keyword evidence="13" id="KW-1185">Reference proteome</keyword>
<evidence type="ECO:0000256" key="10">
    <source>
        <dbReference type="ARBA" id="ARBA00024479"/>
    </source>
</evidence>
<dbReference type="GeneID" id="120277374"/>
<dbReference type="PANTHER" id="PTHR13190:SF1">
    <property type="entry name" value="AUTOPHAGY-RELATED 2, ISOFORM A"/>
    <property type="match status" value="1"/>
</dbReference>
<evidence type="ECO:0000256" key="1">
    <source>
        <dbReference type="ARBA" id="ARBA00004406"/>
    </source>
</evidence>
<dbReference type="GO" id="GO:0043495">
    <property type="term" value="F:protein-membrane adaptor activity"/>
    <property type="evidence" value="ECO:0007669"/>
    <property type="project" value="TreeGrafter"/>
</dbReference>
<evidence type="ECO:0000256" key="6">
    <source>
        <dbReference type="ARBA" id="ARBA00022824"/>
    </source>
</evidence>
<evidence type="ECO:0000256" key="3">
    <source>
        <dbReference type="ARBA" id="ARBA00009714"/>
    </source>
</evidence>
<comment type="catalytic activity">
    <reaction evidence="11">
        <text>a 1,2-diacyl-sn-glycero-3-phosphoethanolamine(in) = a 1,2-diacyl-sn-glycero-3-phosphoethanolamine(out)</text>
        <dbReference type="Rhea" id="RHEA:38895"/>
        <dbReference type="ChEBI" id="CHEBI:64612"/>
    </reaction>
</comment>
<dbReference type="GO" id="GO:0034727">
    <property type="term" value="P:piecemeal microautophagy of the nucleus"/>
    <property type="evidence" value="ECO:0007669"/>
    <property type="project" value="TreeGrafter"/>
</dbReference>
<feature type="compositionally biased region" description="Polar residues" evidence="12">
    <location>
        <begin position="1926"/>
        <end position="1935"/>
    </location>
</feature>
<accession>A0AB40CJC0</accession>
<dbReference type="GO" id="GO:0034045">
    <property type="term" value="C:phagophore assembly site membrane"/>
    <property type="evidence" value="ECO:0007669"/>
    <property type="project" value="UniProtKB-SubCell"/>
</dbReference>
<sequence length="2024" mass="223299">MFGDFARSAEAVFSRWAIKRICKFLLKKKLGDLILGDIDLDQLDVQLGQGTIQLSDLALNVDYLNQKLAGATVMVKEGSIGSLSMKIPWKLKNCQIEVEELELVLAPNVENEMPKDADCSKSSDDGDQHVGVDANKLRGTIHDSPQYAPMDIHEGVKTIAKIVKWFLSSFHVRLKNLIIAYDPSPNVEGKKSASCRSLVLRISEVEYGTCISEDNSIPDSKLDCLLGVGKLTNFIKFQGAVVEFLQMDNIDSQPQVHGDLNTSFSEWYAGSSPSCGMATILTGSGGGFSGKLNVSIPWKNGSVDIYKVDADISIDPVELSIQQDTIMWMITLWESLKIVNKAGEGHIPRKALESSSLNSGYHSQLDSASYPVLTTNKATPGRGSFSRNSCSTSTQDTLPDGFLPCANVIQNWVPLSVPQEMQVGLESDYGASIYQFFECFDEIRSSQASLGNSGILNWTCSVFSAITAASNLASGSVHIPTDQRHVETNIQASLGEISVILSFLPEEREHSQNSPCSLNHMNDSHGIGCGSLSTSDMVDSPENVPSADSFMSCLSTMNVDQSSIMEINGANPDVHHLDARFQNITLKLQIDHQKTNLEASVMHAKIDMFYDSGSISRGFEVFNHKSNFCGQTPLSQSLQVQVQGALPPFPRHDGRKEAAVNANTWSEKGMFKVVLFEAFGACHCQYTARPSYLDGRIISSASFIINLPPFVLWVHLHLVNVLLNFFKEVQISLERNCPSKDAISDLLDKRNGSSLDEANTSVSNCITALPQNANTQGSILLPHARVVLCFPTVNHGECKRSTSWGKFVVFEFSTSSDLGKVPDASRVPRANSSKGEFCAPSTSILVNIGSVDGYLVTPQCEKALTEEGCSLNMLFFSAKKIFSIKTGTNDHPFGIHMLCQKGPVTGPWMVNRTWGMATSHDQRCRNKVTGNEYEFSSVKTVEDLREKNSLIRQELVLNSALCLQVYFSQVWINLGRHDYELLNDLLSDLMDGLPDKTDGIDINGNFENSQNDSSPSQLSILVECDMLDLCINLDSIEISCSVQKELQGSWNRLRLTVQDFELLSVSNIGGVADASILWLKHGEGELWGSIVDRQQKSTQDLLLISCSNSTKKRGDGEGTNALSFGSAGTTITHIKNPTTHQIFTSITLQCGTFVAPGGRLDWFSALSCFFTLPPQGPELEVGDTSKNRSDGDDVVYISSFFLELVDIALSFEPHKFDCIYVKIKNGEAVQPDEESREKHVACLLAAASLNVSHHSMADSSTNEHKFQLQDVGLLIGESSGSKCNRCDYSIDYLRKSGYVKVAHETLVAAVLRIRGVTWEIECQEAHINLDTCSDTTDGLCRLVSQLQQLYAPDLEDALVHLQSRWNTVQQENSKMIDEADISDRLSVKLSSENNLSNRSEDVRSVGLLDEILENAFFMDLEQGSTFDYCDSHRLNMHFPGDDHGLNSSNGIAGDTFPPNISHGVPVLRSELRPHIIDSYYASDFVSPPKISAPDRLHHEDLKYKHCNTGNKDVECGKGRWFKDGSLTIVENHLSEIINQPSSEKQHEEGNFDSVCSVAVDNCRTRGRILLKNIDVTWRIYAGFDWSKPRENLLSGLSSNGRDGTVCLEVKLSGLNLQYNVYPDEEICASKLAVSVQDFHLYDRSKEAPWKMVLGYYHSKDHPRESCAKAFKLDLEVVKPDPMTPLEEYRLHLEFLPIRLHLDQSQLNFLINFFGKDADRINSQPNDLEKSQIPGKKVNYGTKTIVEEALLPFFQKCDVRPVVVRVDYIPRRVDLGALRGGNYAELLNLVPWKGIDLQLKHVHAVGVYGWNSICETVVGQWLEDISHNQVHKLLKGLPPIKSLYAVGSGASKLVSLPIKSYKKDHKLLKGMQRGAIAFIRSISLEAVGLGVHLAAGAHEVFLQTEYILTSIPPSMPSSERDKREMTLRSNQPKDAQQGIQRAYESLSDGLGRTASVLVGNPFKTYQRGGGAGPALATAVRAAPAAVMAPVSASARAVHCALVGVRNSLDPEHKKESMEKYLGHQP</sequence>
<dbReference type="GO" id="GO:0032266">
    <property type="term" value="F:phosphatidylinositol-3-phosphate binding"/>
    <property type="evidence" value="ECO:0007669"/>
    <property type="project" value="TreeGrafter"/>
</dbReference>
<dbReference type="GO" id="GO:0061908">
    <property type="term" value="C:phagophore"/>
    <property type="evidence" value="ECO:0007669"/>
    <property type="project" value="TreeGrafter"/>
</dbReference>
<dbReference type="GO" id="GO:0000422">
    <property type="term" value="P:autophagy of mitochondrion"/>
    <property type="evidence" value="ECO:0007669"/>
    <property type="project" value="TreeGrafter"/>
</dbReference>
<keyword evidence="6" id="KW-0256">Endoplasmic reticulum</keyword>
<dbReference type="PANTHER" id="PTHR13190">
    <property type="entry name" value="AUTOPHAGY-RELATED 2, ISOFORM A"/>
    <property type="match status" value="1"/>
</dbReference>
<dbReference type="GO" id="GO:0061709">
    <property type="term" value="P:reticulophagy"/>
    <property type="evidence" value="ECO:0007669"/>
    <property type="project" value="TreeGrafter"/>
</dbReference>
<dbReference type="Pfam" id="PF13329">
    <property type="entry name" value="ATG2_CAD"/>
    <property type="match status" value="2"/>
</dbReference>
<keyword evidence="8" id="KW-0445">Lipid transport</keyword>
<dbReference type="InterPro" id="IPR026849">
    <property type="entry name" value="ATG2"/>
</dbReference>
<gene>
    <name evidence="14" type="primary">LOC120277374</name>
</gene>
<evidence type="ECO:0000256" key="5">
    <source>
        <dbReference type="ARBA" id="ARBA00022448"/>
    </source>
</evidence>
<dbReference type="RefSeq" id="XP_039140126.1">
    <property type="nucleotide sequence ID" value="XM_039284192.1"/>
</dbReference>
<dbReference type="GO" id="GO:0061723">
    <property type="term" value="P:glycophagy"/>
    <property type="evidence" value="ECO:0007669"/>
    <property type="project" value="TreeGrafter"/>
</dbReference>
<keyword evidence="7" id="KW-0072">Autophagy</keyword>
<comment type="similarity">
    <text evidence="3">Belongs to the ATG2 family.</text>
</comment>
<evidence type="ECO:0000313" key="14">
    <source>
        <dbReference type="RefSeq" id="XP_039140126.1"/>
    </source>
</evidence>
<proteinExistence type="inferred from homology"/>
<protein>
    <recommendedName>
        <fullName evidence="4">Autophagy-related protein 2</fullName>
    </recommendedName>
</protein>
<evidence type="ECO:0000256" key="4">
    <source>
        <dbReference type="ARBA" id="ARBA00018070"/>
    </source>
</evidence>
<dbReference type="GO" id="GO:0005789">
    <property type="term" value="C:endoplasmic reticulum membrane"/>
    <property type="evidence" value="ECO:0007669"/>
    <property type="project" value="UniProtKB-SubCell"/>
</dbReference>
<evidence type="ECO:0000256" key="11">
    <source>
        <dbReference type="ARBA" id="ARBA00024615"/>
    </source>
</evidence>
<dbReference type="GO" id="GO:0006869">
    <property type="term" value="P:lipid transport"/>
    <property type="evidence" value="ECO:0007669"/>
    <property type="project" value="UniProtKB-KW"/>
</dbReference>
<dbReference type="GO" id="GO:0000045">
    <property type="term" value="P:autophagosome assembly"/>
    <property type="evidence" value="ECO:0007669"/>
    <property type="project" value="TreeGrafter"/>
</dbReference>
<name>A0AB40CJC0_DIOCR</name>
<organism evidence="13 14">
    <name type="scientific">Dioscorea cayennensis subsp. rotundata</name>
    <name type="common">White Guinea yam</name>
    <name type="synonym">Dioscorea rotundata</name>
    <dbReference type="NCBI Taxonomy" id="55577"/>
    <lineage>
        <taxon>Eukaryota</taxon>
        <taxon>Viridiplantae</taxon>
        <taxon>Streptophyta</taxon>
        <taxon>Embryophyta</taxon>
        <taxon>Tracheophyta</taxon>
        <taxon>Spermatophyta</taxon>
        <taxon>Magnoliopsida</taxon>
        <taxon>Liliopsida</taxon>
        <taxon>Dioscoreales</taxon>
        <taxon>Dioscoreaceae</taxon>
        <taxon>Dioscorea</taxon>
    </lineage>
</organism>
<dbReference type="Proteomes" id="UP001515500">
    <property type="component" value="Chromosome 15"/>
</dbReference>
<evidence type="ECO:0000256" key="2">
    <source>
        <dbReference type="ARBA" id="ARBA00004623"/>
    </source>
</evidence>
<feature type="region of interest" description="Disordered" evidence="12">
    <location>
        <begin position="1911"/>
        <end position="1935"/>
    </location>
</feature>
<keyword evidence="5" id="KW-0813">Transport</keyword>
<comment type="subcellular location">
    <subcellularLocation>
        <location evidence="1">Endoplasmic reticulum membrane</location>
        <topology evidence="1">Peripheral membrane protein</topology>
    </subcellularLocation>
    <subcellularLocation>
        <location evidence="2">Preautophagosomal structure membrane</location>
        <topology evidence="2">Peripheral membrane protein</topology>
    </subcellularLocation>
</comment>
<comment type="catalytic activity">
    <reaction evidence="10">
        <text>a 1,2-diacyl-sn-glycero-3-phospho-L-serine(in) = a 1,2-diacyl-sn-glycero-3-phospho-L-serine(out)</text>
        <dbReference type="Rhea" id="RHEA:38663"/>
        <dbReference type="ChEBI" id="CHEBI:57262"/>
    </reaction>
</comment>
<evidence type="ECO:0000256" key="7">
    <source>
        <dbReference type="ARBA" id="ARBA00023006"/>
    </source>
</evidence>
<keyword evidence="9" id="KW-0472">Membrane</keyword>
<reference evidence="14" key="1">
    <citation type="submission" date="2025-08" db="UniProtKB">
        <authorList>
            <consortium name="RefSeq"/>
        </authorList>
    </citation>
    <scope>IDENTIFICATION</scope>
</reference>
<evidence type="ECO:0000256" key="9">
    <source>
        <dbReference type="ARBA" id="ARBA00023136"/>
    </source>
</evidence>
<evidence type="ECO:0000256" key="8">
    <source>
        <dbReference type="ARBA" id="ARBA00023055"/>
    </source>
</evidence>
<evidence type="ECO:0000313" key="13">
    <source>
        <dbReference type="Proteomes" id="UP001515500"/>
    </source>
</evidence>
<evidence type="ECO:0000256" key="12">
    <source>
        <dbReference type="SAM" id="MobiDB-lite"/>
    </source>
</evidence>